<dbReference type="PANTHER" id="PTHR31040:SF1">
    <property type="entry name" value="NURIM"/>
    <property type="match status" value="1"/>
</dbReference>
<feature type="transmembrane region" description="Helical" evidence="12">
    <location>
        <begin position="87"/>
        <end position="103"/>
    </location>
</feature>
<dbReference type="KEGG" id="llh:I41_10670"/>
<comment type="function">
    <text evidence="1">Catalyzes the methylation of methanethiol (MeSH) to yield dimethylsulphide (DMS).</text>
</comment>
<gene>
    <name evidence="13" type="ORF">I41_10670</name>
</gene>
<evidence type="ECO:0000313" key="13">
    <source>
        <dbReference type="EMBL" id="QDT71905.1"/>
    </source>
</evidence>
<evidence type="ECO:0000313" key="14">
    <source>
        <dbReference type="Proteomes" id="UP000317909"/>
    </source>
</evidence>
<organism evidence="13 14">
    <name type="scientific">Lacipirellula limnantheis</name>
    <dbReference type="NCBI Taxonomy" id="2528024"/>
    <lineage>
        <taxon>Bacteria</taxon>
        <taxon>Pseudomonadati</taxon>
        <taxon>Planctomycetota</taxon>
        <taxon>Planctomycetia</taxon>
        <taxon>Pirellulales</taxon>
        <taxon>Lacipirellulaceae</taxon>
        <taxon>Lacipirellula</taxon>
    </lineage>
</organism>
<evidence type="ECO:0000256" key="7">
    <source>
        <dbReference type="ARBA" id="ARBA00022691"/>
    </source>
</evidence>
<dbReference type="GO" id="GO:0008168">
    <property type="term" value="F:methyltransferase activity"/>
    <property type="evidence" value="ECO:0007669"/>
    <property type="project" value="UniProtKB-KW"/>
</dbReference>
<keyword evidence="6" id="KW-0808">Transferase</keyword>
<feature type="transmembrane region" description="Helical" evidence="12">
    <location>
        <begin position="123"/>
        <end position="148"/>
    </location>
</feature>
<evidence type="ECO:0000256" key="6">
    <source>
        <dbReference type="ARBA" id="ARBA00022679"/>
    </source>
</evidence>
<dbReference type="EMBL" id="CP036339">
    <property type="protein sequence ID" value="QDT71905.1"/>
    <property type="molecule type" value="Genomic_DNA"/>
</dbReference>
<keyword evidence="8 12" id="KW-0812">Transmembrane</keyword>
<comment type="catalytic activity">
    <reaction evidence="11">
        <text>methanethiol + S-adenosyl-L-methionine = dimethyl sulfide + S-adenosyl-L-homocysteine + H(+)</text>
        <dbReference type="Rhea" id="RHEA:50428"/>
        <dbReference type="ChEBI" id="CHEBI:15378"/>
        <dbReference type="ChEBI" id="CHEBI:16007"/>
        <dbReference type="ChEBI" id="CHEBI:17437"/>
        <dbReference type="ChEBI" id="CHEBI:57856"/>
        <dbReference type="ChEBI" id="CHEBI:59789"/>
        <dbReference type="EC" id="2.1.1.334"/>
    </reaction>
</comment>
<dbReference type="AlphaFoldDB" id="A0A517TU62"/>
<keyword evidence="9 12" id="KW-1133">Transmembrane helix</keyword>
<name>A0A517TU62_9BACT</name>
<dbReference type="PANTHER" id="PTHR31040">
    <property type="entry name" value="NURIM"/>
    <property type="match status" value="1"/>
</dbReference>
<evidence type="ECO:0000256" key="8">
    <source>
        <dbReference type="ARBA" id="ARBA00022692"/>
    </source>
</evidence>
<keyword evidence="7" id="KW-0949">S-adenosyl-L-methionine</keyword>
<comment type="similarity">
    <text evidence="3">Belongs to the nurim family.</text>
</comment>
<comment type="subcellular location">
    <subcellularLocation>
        <location evidence="2">Membrane</location>
        <topology evidence="2">Multi-pass membrane protein</topology>
    </subcellularLocation>
</comment>
<keyword evidence="10 12" id="KW-0472">Membrane</keyword>
<evidence type="ECO:0000256" key="10">
    <source>
        <dbReference type="ARBA" id="ARBA00023136"/>
    </source>
</evidence>
<evidence type="ECO:0000256" key="11">
    <source>
        <dbReference type="ARBA" id="ARBA00048134"/>
    </source>
</evidence>
<evidence type="ECO:0000256" key="5">
    <source>
        <dbReference type="ARBA" id="ARBA00022603"/>
    </source>
</evidence>
<sequence>MKRWMFFAYGLANYLLFLAIYAYFCAFTANVITPTSIDEPVVSSWPEAVAINFALLAAFGIQHSTMARPAFKRVWTRIIPQPIERSTYLLASSLALALLLWQWRPIDTLVWNVESSVGRALLWTLFAVGWLMVPIVSLMINHFDLFGLRQVWLYYHGREYEPLPFRTPFLYGHIRHPLYVGWALAFWMTPTMTAGHLLLAIVLTGYMMAAALIEERDLIAHFGQQYAAYRQRVPRYLPRIGGRSGERQISHAAERTLETRV</sequence>
<evidence type="ECO:0000256" key="9">
    <source>
        <dbReference type="ARBA" id="ARBA00022989"/>
    </source>
</evidence>
<evidence type="ECO:0000256" key="2">
    <source>
        <dbReference type="ARBA" id="ARBA00004141"/>
    </source>
</evidence>
<feature type="transmembrane region" description="Helical" evidence="12">
    <location>
        <begin position="7"/>
        <end position="29"/>
    </location>
</feature>
<evidence type="ECO:0000256" key="3">
    <source>
        <dbReference type="ARBA" id="ARBA00010631"/>
    </source>
</evidence>
<evidence type="ECO:0000256" key="1">
    <source>
        <dbReference type="ARBA" id="ARBA00002096"/>
    </source>
</evidence>
<accession>A0A517TU62</accession>
<feature type="transmembrane region" description="Helical" evidence="12">
    <location>
        <begin position="49"/>
        <end position="66"/>
    </location>
</feature>
<proteinExistence type="inferred from homology"/>
<protein>
    <recommendedName>
        <fullName evidence="4">methanethiol S-methyltransferase</fullName>
        <ecNumber evidence="4">2.1.1.334</ecNumber>
    </recommendedName>
</protein>
<dbReference type="InterPro" id="IPR054700">
    <property type="entry name" value="MddA"/>
</dbReference>
<dbReference type="GO" id="GO:0016020">
    <property type="term" value="C:membrane"/>
    <property type="evidence" value="ECO:0007669"/>
    <property type="project" value="UniProtKB-SubCell"/>
</dbReference>
<evidence type="ECO:0000256" key="12">
    <source>
        <dbReference type="SAM" id="Phobius"/>
    </source>
</evidence>
<dbReference type="EC" id="2.1.1.334" evidence="4"/>
<dbReference type="InterPro" id="IPR033580">
    <property type="entry name" value="Nurim-like"/>
</dbReference>
<dbReference type="NCBIfam" id="NF045656">
    <property type="entry name" value="MeththiolMtaseMddA"/>
    <property type="match status" value="1"/>
</dbReference>
<dbReference type="OrthoDB" id="9789029at2"/>
<evidence type="ECO:0000256" key="4">
    <source>
        <dbReference type="ARBA" id="ARBA00012149"/>
    </source>
</evidence>
<keyword evidence="5" id="KW-0489">Methyltransferase</keyword>
<dbReference type="Gene3D" id="1.20.120.1630">
    <property type="match status" value="1"/>
</dbReference>
<dbReference type="Proteomes" id="UP000317909">
    <property type="component" value="Chromosome"/>
</dbReference>
<reference evidence="13 14" key="1">
    <citation type="submission" date="2019-02" db="EMBL/GenBank/DDBJ databases">
        <title>Deep-cultivation of Planctomycetes and their phenomic and genomic characterization uncovers novel biology.</title>
        <authorList>
            <person name="Wiegand S."/>
            <person name="Jogler M."/>
            <person name="Boedeker C."/>
            <person name="Pinto D."/>
            <person name="Vollmers J."/>
            <person name="Rivas-Marin E."/>
            <person name="Kohn T."/>
            <person name="Peeters S.H."/>
            <person name="Heuer A."/>
            <person name="Rast P."/>
            <person name="Oberbeckmann S."/>
            <person name="Bunk B."/>
            <person name="Jeske O."/>
            <person name="Meyerdierks A."/>
            <person name="Storesund J.E."/>
            <person name="Kallscheuer N."/>
            <person name="Luecker S."/>
            <person name="Lage O.M."/>
            <person name="Pohl T."/>
            <person name="Merkel B.J."/>
            <person name="Hornburger P."/>
            <person name="Mueller R.-W."/>
            <person name="Bruemmer F."/>
            <person name="Labrenz M."/>
            <person name="Spormann A.M."/>
            <person name="Op den Camp H."/>
            <person name="Overmann J."/>
            <person name="Amann R."/>
            <person name="Jetten M.S.M."/>
            <person name="Mascher T."/>
            <person name="Medema M.H."/>
            <person name="Devos D.P."/>
            <person name="Kaster A.-K."/>
            <person name="Ovreas L."/>
            <person name="Rohde M."/>
            <person name="Galperin M.Y."/>
            <person name="Jogler C."/>
        </authorList>
    </citation>
    <scope>NUCLEOTIDE SEQUENCE [LARGE SCALE GENOMIC DNA]</scope>
    <source>
        <strain evidence="13 14">I41</strain>
    </source>
</reference>
<keyword evidence="14" id="KW-1185">Reference proteome</keyword>
<dbReference type="GO" id="GO:0032259">
    <property type="term" value="P:methylation"/>
    <property type="evidence" value="ECO:0007669"/>
    <property type="project" value="UniProtKB-KW"/>
</dbReference>
<dbReference type="RefSeq" id="WP_145431521.1">
    <property type="nucleotide sequence ID" value="NZ_CP036339.1"/>
</dbReference>